<keyword evidence="4" id="KW-0393">Immunoglobulin domain</keyword>
<dbReference type="InterPro" id="IPR013151">
    <property type="entry name" value="Immunoglobulin_dom"/>
</dbReference>
<evidence type="ECO:0000256" key="3">
    <source>
        <dbReference type="ARBA" id="ARBA00023180"/>
    </source>
</evidence>
<feature type="compositionally biased region" description="Basic and acidic residues" evidence="5">
    <location>
        <begin position="981"/>
        <end position="992"/>
    </location>
</feature>
<dbReference type="Gene3D" id="2.60.40.10">
    <property type="entry name" value="Immunoglobulins"/>
    <property type="match status" value="8"/>
</dbReference>
<feature type="domain" description="Ig-like" evidence="7">
    <location>
        <begin position="756"/>
        <end position="839"/>
    </location>
</feature>
<evidence type="ECO:0000313" key="8">
    <source>
        <dbReference type="EMBL" id="OBS56927.1"/>
    </source>
</evidence>
<comment type="caution">
    <text evidence="8">The sequence shown here is derived from an EMBL/GenBank/DDBJ whole genome shotgun (WGS) entry which is preliminary data.</text>
</comment>
<evidence type="ECO:0000256" key="5">
    <source>
        <dbReference type="SAM" id="MobiDB-lite"/>
    </source>
</evidence>
<dbReference type="InterPro" id="IPR007110">
    <property type="entry name" value="Ig-like_dom"/>
</dbReference>
<feature type="region of interest" description="Disordered" evidence="5">
    <location>
        <begin position="963"/>
        <end position="1003"/>
    </location>
</feature>
<sequence length="1016" mass="113766">GLSKPTLRAVPSNVVTIGKQVTIICEGPSNAREYHFYKEGNPDFQISTTHQDTGEKNKIFISSIRSHNAGQYWCYYKSPAGTSEHSDTLELVVTGVYSSKVTLSSVSSHVVTSGGYVTLQCSSQEEYDSFILMNEDQIFSMPMASQNTYTGVFQALFRVDPVTPNQRWRFTCYGYYWNSSQLWSFPSNHVELLVSAAEVSFQSAIFMQVSQEMHLIFFYFVWTLHNSTIWAEPGTLITSESPITICDTLDLLVTGEWILRNYMDRQMRLFRKVWSKCIPTHYSGFYNKPTLSAWPNPVVTLGGSVSLSCSSSQRYNGFILIKDDQFFSSMDSQYEYGLSSARFHVHSITLSERWSFRCYGYSNKPQVLSKGSDILELLVSGTLQKPTIWAEPGSVISSGNSVTIGCEGTMETQIYFLYKEGSPAPWGRVTAPVPDHKAKFFIPSMKEYNVGHYHCYSYNSAGWTEHSDSLELVVTGVYNKPTLSELSNPVVNLRGSVTLSCMSNQGYNRFILIKDEKFSSSMGSKYVYYGPSPARFRVGPITGNERWSFRCYGYYSSNPQVWSEGSDILELLVSGTLQKPTIWAEPGSVITSGSPVTIWCEGTMETQIYFLYKEGSRVPRGRLTAPVPDHKAKFFIPSMTEYNSGQYRCYCYNFAGWTKHSDSLQLVVTEKLTLQCCSNMSYDKFALSKEGGNDLPQMSAHLSQAGESQANFTLHSVNFTPGGRYRCYGFHNFSSEWSAPSDPLDILITGQLLVTPNLSVHPGTTVSSGEKVNLLCKSSIPVDSFLLFKEGASHSYMRQISKLNDSQYWAEFSMSAVTPSLGGTYMCFGSQSSSPYLLSHPSIPVEIIVSGLARYQKILVGVSVGLLLLLLLLALFVLLRLRHQNKCSKGVQTATNLQLSAGAGEPVTRDRGFQKRPAAAIQEEILYATVKDTQIKESMELDVMSQHEEDHPKDLYAKVKPSRLRRAEPTSPSLMPKKLLYSKDKQAKEQVSDRQAAASKEPHDVTYAQLHIMTPR</sequence>
<evidence type="ECO:0000256" key="2">
    <source>
        <dbReference type="ARBA" id="ARBA00023157"/>
    </source>
</evidence>
<keyword evidence="6" id="KW-0472">Membrane</keyword>
<dbReference type="OrthoDB" id="9427497at2759"/>
<dbReference type="EMBL" id="LZPO01118611">
    <property type="protein sequence ID" value="OBS56927.1"/>
    <property type="molecule type" value="Genomic_DNA"/>
</dbReference>
<dbReference type="SUPFAM" id="SSF48726">
    <property type="entry name" value="Immunoglobulin"/>
    <property type="match status" value="8"/>
</dbReference>
<dbReference type="InterPro" id="IPR003599">
    <property type="entry name" value="Ig_sub"/>
</dbReference>
<dbReference type="STRING" id="56216.A0A1A6FUX9"/>
<reference evidence="8 9" key="1">
    <citation type="submission" date="2016-06" db="EMBL/GenBank/DDBJ databases">
        <title>The Draft Genome Sequence and Annotation of the Desert Woodrat Neotoma lepida.</title>
        <authorList>
            <person name="Campbell M."/>
            <person name="Oakeson K.F."/>
            <person name="Yandell M."/>
            <person name="Halpert J.R."/>
            <person name="Dearing D."/>
        </authorList>
    </citation>
    <scope>NUCLEOTIDE SEQUENCE [LARGE SCALE GENOMIC DNA]</scope>
    <source>
        <strain evidence="8">417</strain>
        <tissue evidence="8">Liver</tissue>
    </source>
</reference>
<name>A0A1A6FUX9_NEOLE</name>
<dbReference type="InterPro" id="IPR036179">
    <property type="entry name" value="Ig-like_dom_sf"/>
</dbReference>
<evidence type="ECO:0000256" key="1">
    <source>
        <dbReference type="ARBA" id="ARBA00022729"/>
    </source>
</evidence>
<keyword evidence="3" id="KW-0325">Glycoprotein</keyword>
<protein>
    <recommendedName>
        <fullName evidence="7">Ig-like domain-containing protein</fullName>
    </recommendedName>
</protein>
<organism evidence="8 9">
    <name type="scientific">Neotoma lepida</name>
    <name type="common">Desert woodrat</name>
    <dbReference type="NCBI Taxonomy" id="56216"/>
    <lineage>
        <taxon>Eukaryota</taxon>
        <taxon>Metazoa</taxon>
        <taxon>Chordata</taxon>
        <taxon>Craniata</taxon>
        <taxon>Vertebrata</taxon>
        <taxon>Euteleostomi</taxon>
        <taxon>Mammalia</taxon>
        <taxon>Eutheria</taxon>
        <taxon>Euarchontoglires</taxon>
        <taxon>Glires</taxon>
        <taxon>Rodentia</taxon>
        <taxon>Myomorpha</taxon>
        <taxon>Muroidea</taxon>
        <taxon>Cricetidae</taxon>
        <taxon>Neotominae</taxon>
        <taxon>Neotoma</taxon>
    </lineage>
</organism>
<dbReference type="InterPro" id="IPR050412">
    <property type="entry name" value="Ig-like_Receptors_ImmuneReg"/>
</dbReference>
<dbReference type="AlphaFoldDB" id="A0A1A6FUX9"/>
<feature type="transmembrane region" description="Helical" evidence="6">
    <location>
        <begin position="858"/>
        <end position="879"/>
    </location>
</feature>
<dbReference type="PANTHER" id="PTHR11738">
    <property type="entry name" value="MHC CLASS I NK CELL RECEPTOR"/>
    <property type="match status" value="1"/>
</dbReference>
<evidence type="ECO:0000256" key="4">
    <source>
        <dbReference type="ARBA" id="ARBA00023319"/>
    </source>
</evidence>
<feature type="domain" description="Ig-like" evidence="7">
    <location>
        <begin position="386"/>
        <end position="471"/>
    </location>
</feature>
<keyword evidence="6" id="KW-1133">Transmembrane helix</keyword>
<dbReference type="PROSITE" id="PS50835">
    <property type="entry name" value="IG_LIKE"/>
    <property type="match status" value="3"/>
</dbReference>
<dbReference type="GO" id="GO:0002764">
    <property type="term" value="P:immune response-regulating signaling pathway"/>
    <property type="evidence" value="ECO:0007669"/>
    <property type="project" value="TreeGrafter"/>
</dbReference>
<dbReference type="Pfam" id="PF13895">
    <property type="entry name" value="Ig_2"/>
    <property type="match status" value="3"/>
</dbReference>
<dbReference type="InterPro" id="IPR003598">
    <property type="entry name" value="Ig_sub2"/>
</dbReference>
<evidence type="ECO:0000313" key="9">
    <source>
        <dbReference type="Proteomes" id="UP000092124"/>
    </source>
</evidence>
<proteinExistence type="predicted"/>
<evidence type="ECO:0000259" key="7">
    <source>
        <dbReference type="PROSITE" id="PS50835"/>
    </source>
</evidence>
<evidence type="ECO:0000256" key="6">
    <source>
        <dbReference type="SAM" id="Phobius"/>
    </source>
</evidence>
<keyword evidence="9" id="KW-1185">Reference proteome</keyword>
<accession>A0A1A6FUX9</accession>
<dbReference type="PANTHER" id="PTHR11738:SF187">
    <property type="entry name" value="LEUKOCYTE IMMUNOGLOBULIN-LIKE RECEPTOR SUBFAMILY A MEMBER 6-RELATED"/>
    <property type="match status" value="1"/>
</dbReference>
<gene>
    <name evidence="8" type="ORF">A6R68_11948</name>
</gene>
<dbReference type="GO" id="GO:0032396">
    <property type="term" value="F:inhibitory MHC class I receptor activity"/>
    <property type="evidence" value="ECO:0007669"/>
    <property type="project" value="TreeGrafter"/>
</dbReference>
<dbReference type="Pfam" id="PF00047">
    <property type="entry name" value="ig"/>
    <property type="match status" value="1"/>
</dbReference>
<dbReference type="SMART" id="SM00408">
    <property type="entry name" value="IGc2"/>
    <property type="match status" value="4"/>
</dbReference>
<feature type="non-terminal residue" evidence="8">
    <location>
        <position position="1"/>
    </location>
</feature>
<dbReference type="SMART" id="SM00409">
    <property type="entry name" value="IG"/>
    <property type="match status" value="5"/>
</dbReference>
<dbReference type="GO" id="GO:0005886">
    <property type="term" value="C:plasma membrane"/>
    <property type="evidence" value="ECO:0007669"/>
    <property type="project" value="UniProtKB-SubCell"/>
</dbReference>
<keyword evidence="2" id="KW-1015">Disulfide bond</keyword>
<feature type="domain" description="Ig-like" evidence="7">
    <location>
        <begin position="5"/>
        <end position="90"/>
    </location>
</feature>
<dbReference type="Proteomes" id="UP000092124">
    <property type="component" value="Unassembled WGS sequence"/>
</dbReference>
<dbReference type="InterPro" id="IPR013783">
    <property type="entry name" value="Ig-like_fold"/>
</dbReference>
<dbReference type="FunFam" id="2.60.40.10:FF:000049">
    <property type="entry name" value="Leukocyte immunoglobulin-like receptor subfamily B member 1"/>
    <property type="match status" value="8"/>
</dbReference>
<keyword evidence="6" id="KW-0812">Transmembrane</keyword>
<dbReference type="GO" id="GO:0019221">
    <property type="term" value="P:cytokine-mediated signaling pathway"/>
    <property type="evidence" value="ECO:0007669"/>
    <property type="project" value="TreeGrafter"/>
</dbReference>
<keyword evidence="1" id="KW-0732">Signal</keyword>
<dbReference type="CDD" id="cd16843">
    <property type="entry name" value="IgC2_D1_D2_LILR_KIR_like"/>
    <property type="match status" value="1"/>
</dbReference>